<reference evidence="5 6" key="1">
    <citation type="submission" date="2025-05" db="UniProtKB">
        <authorList>
            <consortium name="RefSeq"/>
        </authorList>
    </citation>
    <scope>IDENTIFICATION</scope>
    <source>
        <tissue evidence="5 6">Whole Larva</tissue>
    </source>
</reference>
<organism evidence="4 6">
    <name type="scientific">Nicrophorus vespilloides</name>
    <name type="common">Boreal carrion beetle</name>
    <dbReference type="NCBI Taxonomy" id="110193"/>
    <lineage>
        <taxon>Eukaryota</taxon>
        <taxon>Metazoa</taxon>
        <taxon>Ecdysozoa</taxon>
        <taxon>Arthropoda</taxon>
        <taxon>Hexapoda</taxon>
        <taxon>Insecta</taxon>
        <taxon>Pterygota</taxon>
        <taxon>Neoptera</taxon>
        <taxon>Endopterygota</taxon>
        <taxon>Coleoptera</taxon>
        <taxon>Polyphaga</taxon>
        <taxon>Staphyliniformia</taxon>
        <taxon>Silphidae</taxon>
        <taxon>Nicrophorinae</taxon>
        <taxon>Nicrophorus</taxon>
    </lineage>
</organism>
<dbReference type="InterPro" id="IPR052107">
    <property type="entry name" value="HEAT6"/>
</dbReference>
<evidence type="ECO:0000259" key="3">
    <source>
        <dbReference type="Pfam" id="PF13251"/>
    </source>
</evidence>
<dbReference type="PANTHER" id="PTHR13366">
    <property type="entry name" value="MALARIA ANTIGEN-RELATED"/>
    <property type="match status" value="1"/>
</dbReference>
<dbReference type="Gene3D" id="1.25.10.10">
    <property type="entry name" value="Leucine-rich Repeat Variant"/>
    <property type="match status" value="2"/>
</dbReference>
<dbReference type="SUPFAM" id="SSF48371">
    <property type="entry name" value="ARM repeat"/>
    <property type="match status" value="1"/>
</dbReference>
<dbReference type="Pfam" id="PF13251">
    <property type="entry name" value="DUF4042"/>
    <property type="match status" value="1"/>
</dbReference>
<feature type="compositionally biased region" description="Basic residues" evidence="2">
    <location>
        <begin position="285"/>
        <end position="295"/>
    </location>
</feature>
<sequence>MAECRGTFEGLTERTAQLFYGRTEGDRILIRDTLDELNSIDYRYPIVTNNSRAVLLIYQFCRLVEPEDSALAAKCSLLIRNLVMKQNVAVEGRTLTMIIAWLLDSLKEAGKEERINLLTTLDCLLRHNAQEIHNLLPLAVIKNGILLNLLHEEAPDEVALLVVQCLEACCTPSPAIDTGHPCIQHELCTAIFYKYLQMDRNPNVEEFITVKLLISCLRGLQNIVVQNEEFTAADLGLLLGVAKSFMLYQLKGIPFLPPQKLMPSAMSVPEQAETTTGRGGEKRGGKIARARKKNGGTKQTPNGSCSKGMMLAVEEDALVVRSRTSDSEVSDTENGARGPAKITLLESRIRQSALQLLLSVYKSVGKKTMFSYWSSFIPDAAPLSTSSHSLTNCILKDPSSKGRMAALNVLLLLLSSSKVYLSQAEFSDKVGSFTPFSVTLGGIIRELHHCLCLALNDTSHHVLTQVLKCLAALVQATPYHRLPSGLVSKVVRNVKPLVHHRDVTVQVASLIVLSCTLASEFAVKEVRNALLKNVTPRDAESDSAKVEEFVDFANFDYDEDEEEIGSSVEMPWVLAKCVQSLERNAHAPVKVECLQVISAMSRNHFEQLLRNHSMDLMRALEVALQDPFLDVKLHAGRCVEFVAQAMSRHGPVPRSVTFWQCLLSGPLLGLLQNEDQATLRAIACDCLASIGANVYEELPRDKQLLCITQLFASAKDEDAGVRGAAIRALSICVLYQSLRDDVGFILDTMEAVQRGLSDESVGLREKSSWSVGNISEVLLSNETANEEISDEQVLTLIDKVVASCRDNDKIKCNAVRALGNLLQLIKAETLTGNQTCRLTTESAIAAILRVSTCGQNMKVRWNACYALGNILKNESLYSLTNWLKETFSALIEMVNTFKNFKVRINAALALAACPRRELYGVHYTVVWKSLVKALQNSENMDDFSEFKHRDHLIEQICLSLGHLATLMTCEDLLPLKDAVAESVLADQMRRTRDRLVPEKAAILLVARERILSLDVGAAPGERMEVHESLQRVFSGVEL</sequence>
<gene>
    <name evidence="5 6" type="primary">LOC108568788</name>
</gene>
<evidence type="ECO:0000313" key="5">
    <source>
        <dbReference type="RefSeq" id="XP_017785560.1"/>
    </source>
</evidence>
<proteinExistence type="predicted"/>
<feature type="region of interest" description="Disordered" evidence="2">
    <location>
        <begin position="271"/>
        <end position="306"/>
    </location>
</feature>
<evidence type="ECO:0000256" key="2">
    <source>
        <dbReference type="SAM" id="MobiDB-lite"/>
    </source>
</evidence>
<keyword evidence="4" id="KW-1185">Reference proteome</keyword>
<evidence type="ECO:0000313" key="4">
    <source>
        <dbReference type="Proteomes" id="UP000695000"/>
    </source>
</evidence>
<dbReference type="Proteomes" id="UP000695000">
    <property type="component" value="Unplaced"/>
</dbReference>
<dbReference type="PANTHER" id="PTHR13366:SF0">
    <property type="entry name" value="HEAT REPEAT-CONTAINING PROTEIN 6"/>
    <property type="match status" value="1"/>
</dbReference>
<evidence type="ECO:0000256" key="1">
    <source>
        <dbReference type="ARBA" id="ARBA00015263"/>
    </source>
</evidence>
<protein>
    <recommendedName>
        <fullName evidence="1">HEAT repeat-containing protein 6</fullName>
    </recommendedName>
</protein>
<dbReference type="InterPro" id="IPR016024">
    <property type="entry name" value="ARM-type_fold"/>
</dbReference>
<dbReference type="GeneID" id="108568788"/>
<dbReference type="RefSeq" id="XP_017785560.1">
    <property type="nucleotide sequence ID" value="XM_017930071.1"/>
</dbReference>
<evidence type="ECO:0000313" key="6">
    <source>
        <dbReference type="RefSeq" id="XP_017785561.1"/>
    </source>
</evidence>
<dbReference type="InterPro" id="IPR025283">
    <property type="entry name" value="DUF4042"/>
</dbReference>
<dbReference type="RefSeq" id="XP_017785561.1">
    <property type="nucleotide sequence ID" value="XM_017930072.1"/>
</dbReference>
<accession>A0ABM1NFG1</accession>
<dbReference type="InterPro" id="IPR011989">
    <property type="entry name" value="ARM-like"/>
</dbReference>
<name>A0ABM1NFG1_NICVS</name>
<feature type="domain" description="DUF4042" evidence="3">
    <location>
        <begin position="348"/>
        <end position="525"/>
    </location>
</feature>